<comment type="subunit">
    <text evidence="6">Heterooligomer composed of large and small subunits.</text>
</comment>
<gene>
    <name evidence="6" type="primary">xseB</name>
    <name evidence="7" type="ORF">K8V15_04945</name>
</gene>
<comment type="catalytic activity">
    <reaction evidence="6">
        <text>Exonucleolytic cleavage in either 5'- to 3'- or 3'- to 5'-direction to yield nucleoside 5'-phosphates.</text>
        <dbReference type="EC" id="3.1.11.6"/>
    </reaction>
</comment>
<organism evidence="7 8">
    <name type="scientific">Tessaracoccus flavescens</name>
    <dbReference type="NCBI Taxonomy" id="399497"/>
    <lineage>
        <taxon>Bacteria</taxon>
        <taxon>Bacillati</taxon>
        <taxon>Actinomycetota</taxon>
        <taxon>Actinomycetes</taxon>
        <taxon>Propionibacteriales</taxon>
        <taxon>Propionibacteriaceae</taxon>
        <taxon>Tessaracoccus</taxon>
    </lineage>
</organism>
<reference evidence="7" key="2">
    <citation type="submission" date="2021-09" db="EMBL/GenBank/DDBJ databases">
        <authorList>
            <person name="Gilroy R."/>
        </authorList>
    </citation>
    <scope>NUCLEOTIDE SEQUENCE</scope>
    <source>
        <strain evidence="7">ChiGjej3B3-7470</strain>
    </source>
</reference>
<evidence type="ECO:0000313" key="7">
    <source>
        <dbReference type="EMBL" id="HJE51313.1"/>
    </source>
</evidence>
<keyword evidence="4 6" id="KW-0378">Hydrolase</keyword>
<dbReference type="InterPro" id="IPR003761">
    <property type="entry name" value="Exonuc_VII_S"/>
</dbReference>
<dbReference type="PIRSF" id="PIRSF006488">
    <property type="entry name" value="Exonuc_VII_S"/>
    <property type="match status" value="1"/>
</dbReference>
<dbReference type="InterPro" id="IPR037004">
    <property type="entry name" value="Exonuc_VII_ssu_sf"/>
</dbReference>
<evidence type="ECO:0000256" key="4">
    <source>
        <dbReference type="ARBA" id="ARBA00022801"/>
    </source>
</evidence>
<evidence type="ECO:0000313" key="8">
    <source>
        <dbReference type="Proteomes" id="UP000712713"/>
    </source>
</evidence>
<proteinExistence type="inferred from homology"/>
<dbReference type="SUPFAM" id="SSF116842">
    <property type="entry name" value="XseB-like"/>
    <property type="match status" value="1"/>
</dbReference>
<dbReference type="AlphaFoldDB" id="A0A921EMN7"/>
<comment type="function">
    <text evidence="6">Bidirectionally degrades single-stranded DNA into large acid-insoluble oligonucleotides, which are then degraded further into small acid-soluble oligonucleotides.</text>
</comment>
<dbReference type="GO" id="GO:0006308">
    <property type="term" value="P:DNA catabolic process"/>
    <property type="evidence" value="ECO:0007669"/>
    <property type="project" value="UniProtKB-UniRule"/>
</dbReference>
<evidence type="ECO:0000256" key="3">
    <source>
        <dbReference type="ARBA" id="ARBA00022722"/>
    </source>
</evidence>
<evidence type="ECO:0000256" key="2">
    <source>
        <dbReference type="ARBA" id="ARBA00022490"/>
    </source>
</evidence>
<dbReference type="GO" id="GO:0008855">
    <property type="term" value="F:exodeoxyribonuclease VII activity"/>
    <property type="evidence" value="ECO:0007669"/>
    <property type="project" value="UniProtKB-UniRule"/>
</dbReference>
<comment type="caution">
    <text evidence="7">The sequence shown here is derived from an EMBL/GenBank/DDBJ whole genome shotgun (WGS) entry which is preliminary data.</text>
</comment>
<dbReference type="EMBL" id="DYZF01000123">
    <property type="protein sequence ID" value="HJE51313.1"/>
    <property type="molecule type" value="Genomic_DNA"/>
</dbReference>
<name>A0A921EMN7_9ACTN</name>
<dbReference type="Proteomes" id="UP000712713">
    <property type="component" value="Unassembled WGS sequence"/>
</dbReference>
<keyword evidence="3 6" id="KW-0540">Nuclease</keyword>
<keyword evidence="2 6" id="KW-0963">Cytoplasm</keyword>
<accession>A0A921EMN7</accession>
<dbReference type="NCBIfam" id="NF002139">
    <property type="entry name" value="PRK00977.1-3"/>
    <property type="match status" value="1"/>
</dbReference>
<dbReference type="PANTHER" id="PTHR34137">
    <property type="entry name" value="EXODEOXYRIBONUCLEASE 7 SMALL SUBUNIT"/>
    <property type="match status" value="1"/>
</dbReference>
<dbReference type="Pfam" id="PF02609">
    <property type="entry name" value="Exonuc_VII_S"/>
    <property type="match status" value="1"/>
</dbReference>
<dbReference type="GO" id="GO:0009318">
    <property type="term" value="C:exodeoxyribonuclease VII complex"/>
    <property type="evidence" value="ECO:0007669"/>
    <property type="project" value="UniProtKB-UniRule"/>
</dbReference>
<comment type="similarity">
    <text evidence="1 6">Belongs to the XseB family.</text>
</comment>
<protein>
    <recommendedName>
        <fullName evidence="6">Exodeoxyribonuclease 7 small subunit</fullName>
        <ecNumber evidence="6">3.1.11.6</ecNumber>
    </recommendedName>
    <alternativeName>
        <fullName evidence="6">Exodeoxyribonuclease VII small subunit</fullName>
        <shortName evidence="6">Exonuclease VII small subunit</shortName>
    </alternativeName>
</protein>
<reference evidence="7" key="1">
    <citation type="journal article" date="2021" name="PeerJ">
        <title>Extensive microbial diversity within the chicken gut microbiome revealed by metagenomics and culture.</title>
        <authorList>
            <person name="Gilroy R."/>
            <person name="Ravi A."/>
            <person name="Getino M."/>
            <person name="Pursley I."/>
            <person name="Horton D.L."/>
            <person name="Alikhan N.F."/>
            <person name="Baker D."/>
            <person name="Gharbi K."/>
            <person name="Hall N."/>
            <person name="Watson M."/>
            <person name="Adriaenssens E.M."/>
            <person name="Foster-Nyarko E."/>
            <person name="Jarju S."/>
            <person name="Secka A."/>
            <person name="Antonio M."/>
            <person name="Oren A."/>
            <person name="Chaudhuri R.R."/>
            <person name="La Ragione R."/>
            <person name="Hildebrand F."/>
            <person name="Pallen M.J."/>
        </authorList>
    </citation>
    <scope>NUCLEOTIDE SEQUENCE</scope>
    <source>
        <strain evidence="7">ChiGjej3B3-7470</strain>
    </source>
</reference>
<dbReference type="HAMAP" id="MF_00337">
    <property type="entry name" value="Exonuc_7_S"/>
    <property type="match status" value="1"/>
</dbReference>
<evidence type="ECO:0000256" key="5">
    <source>
        <dbReference type="ARBA" id="ARBA00022839"/>
    </source>
</evidence>
<dbReference type="PANTHER" id="PTHR34137:SF1">
    <property type="entry name" value="EXODEOXYRIBONUCLEASE 7 SMALL SUBUNIT"/>
    <property type="match status" value="1"/>
</dbReference>
<sequence>MAEQELTYEQARDELVAVVRQLESGGVSLADSMELWQRGEKLAQLCQEFLDGAKAKVAQSRHAAESDDAE</sequence>
<comment type="subcellular location">
    <subcellularLocation>
        <location evidence="6">Cytoplasm</location>
    </subcellularLocation>
</comment>
<dbReference type="Gene3D" id="1.10.287.1040">
    <property type="entry name" value="Exonuclease VII, small subunit"/>
    <property type="match status" value="1"/>
</dbReference>
<dbReference type="GO" id="GO:0005829">
    <property type="term" value="C:cytosol"/>
    <property type="evidence" value="ECO:0007669"/>
    <property type="project" value="TreeGrafter"/>
</dbReference>
<evidence type="ECO:0000256" key="1">
    <source>
        <dbReference type="ARBA" id="ARBA00009998"/>
    </source>
</evidence>
<evidence type="ECO:0000256" key="6">
    <source>
        <dbReference type="HAMAP-Rule" id="MF_00337"/>
    </source>
</evidence>
<keyword evidence="5 6" id="KW-0269">Exonuclease</keyword>
<dbReference type="NCBIfam" id="TIGR01280">
    <property type="entry name" value="xseB"/>
    <property type="match status" value="1"/>
</dbReference>
<dbReference type="EC" id="3.1.11.6" evidence="6"/>